<evidence type="ECO:0000313" key="3">
    <source>
        <dbReference type="Proteomes" id="UP001187531"/>
    </source>
</evidence>
<comment type="caution">
    <text evidence="2">The sequence shown here is derived from an EMBL/GenBank/DDBJ whole genome shotgun (WGS) entry which is preliminary data.</text>
</comment>
<evidence type="ECO:0000256" key="1">
    <source>
        <dbReference type="SAM" id="SignalP"/>
    </source>
</evidence>
<protein>
    <recommendedName>
        <fullName evidence="4">Reverse transcriptase domain-containing protein</fullName>
    </recommendedName>
</protein>
<keyword evidence="3" id="KW-1185">Reference proteome</keyword>
<proteinExistence type="predicted"/>
<name>A0AA88I956_ARTSF</name>
<gene>
    <name evidence="2" type="ORF">QYM36_002206</name>
</gene>
<feature type="non-terminal residue" evidence="2">
    <location>
        <position position="93"/>
    </location>
</feature>
<dbReference type="AlphaFoldDB" id="A0AA88I956"/>
<accession>A0AA88I956</accession>
<sequence length="93" mass="10861">MNLINGYIWIRLFGSVFCSLSCYDKRQSFIIIYYSEQFDNLKIEIENLDQNKWAPKVSLGTQKLCLLLFADDFALVANKPQDLQTLLNLAEEY</sequence>
<reference evidence="2" key="1">
    <citation type="submission" date="2023-07" db="EMBL/GenBank/DDBJ databases">
        <title>Chromosome-level genome assembly of Artemia franciscana.</title>
        <authorList>
            <person name="Jo E."/>
        </authorList>
    </citation>
    <scope>NUCLEOTIDE SEQUENCE</scope>
    <source>
        <tissue evidence="2">Whole body</tissue>
    </source>
</reference>
<dbReference type="EMBL" id="JAVRJZ010000004">
    <property type="protein sequence ID" value="KAK2723784.1"/>
    <property type="molecule type" value="Genomic_DNA"/>
</dbReference>
<evidence type="ECO:0000313" key="2">
    <source>
        <dbReference type="EMBL" id="KAK2723784.1"/>
    </source>
</evidence>
<organism evidence="2 3">
    <name type="scientific">Artemia franciscana</name>
    <name type="common">Brine shrimp</name>
    <name type="synonym">Artemia sanfranciscana</name>
    <dbReference type="NCBI Taxonomy" id="6661"/>
    <lineage>
        <taxon>Eukaryota</taxon>
        <taxon>Metazoa</taxon>
        <taxon>Ecdysozoa</taxon>
        <taxon>Arthropoda</taxon>
        <taxon>Crustacea</taxon>
        <taxon>Branchiopoda</taxon>
        <taxon>Anostraca</taxon>
        <taxon>Artemiidae</taxon>
        <taxon>Artemia</taxon>
    </lineage>
</organism>
<feature type="signal peptide" evidence="1">
    <location>
        <begin position="1"/>
        <end position="18"/>
    </location>
</feature>
<evidence type="ECO:0008006" key="4">
    <source>
        <dbReference type="Google" id="ProtNLM"/>
    </source>
</evidence>
<keyword evidence="1" id="KW-0732">Signal</keyword>
<feature type="chain" id="PRO_5041707066" description="Reverse transcriptase domain-containing protein" evidence="1">
    <location>
        <begin position="19"/>
        <end position="93"/>
    </location>
</feature>
<dbReference type="Proteomes" id="UP001187531">
    <property type="component" value="Unassembled WGS sequence"/>
</dbReference>